<dbReference type="Proteomes" id="UP001597301">
    <property type="component" value="Unassembled WGS sequence"/>
</dbReference>
<keyword evidence="1" id="KW-0472">Membrane</keyword>
<accession>A0ABW4KK52</accession>
<organism evidence="2 3">
    <name type="scientific">Siminovitchia sediminis</name>
    <dbReference type="NCBI Taxonomy" id="1274353"/>
    <lineage>
        <taxon>Bacteria</taxon>
        <taxon>Bacillati</taxon>
        <taxon>Bacillota</taxon>
        <taxon>Bacilli</taxon>
        <taxon>Bacillales</taxon>
        <taxon>Bacillaceae</taxon>
        <taxon>Siminovitchia</taxon>
    </lineage>
</organism>
<dbReference type="EMBL" id="JBHUEO010000075">
    <property type="protein sequence ID" value="MFD1708395.1"/>
    <property type="molecule type" value="Genomic_DNA"/>
</dbReference>
<name>A0ABW4KK52_9BACI</name>
<keyword evidence="1" id="KW-0812">Transmembrane</keyword>
<protein>
    <submittedName>
        <fullName evidence="2">Uncharacterized protein</fullName>
    </submittedName>
</protein>
<evidence type="ECO:0000313" key="3">
    <source>
        <dbReference type="Proteomes" id="UP001597301"/>
    </source>
</evidence>
<dbReference type="RefSeq" id="WP_144463424.1">
    <property type="nucleotide sequence ID" value="NZ_JBHUEO010000075.1"/>
</dbReference>
<evidence type="ECO:0000313" key="2">
    <source>
        <dbReference type="EMBL" id="MFD1708395.1"/>
    </source>
</evidence>
<comment type="caution">
    <text evidence="2">The sequence shown here is derived from an EMBL/GenBank/DDBJ whole genome shotgun (WGS) entry which is preliminary data.</text>
</comment>
<reference evidence="3" key="1">
    <citation type="journal article" date="2019" name="Int. J. Syst. Evol. Microbiol.">
        <title>The Global Catalogue of Microorganisms (GCM) 10K type strain sequencing project: providing services to taxonomists for standard genome sequencing and annotation.</title>
        <authorList>
            <consortium name="The Broad Institute Genomics Platform"/>
            <consortium name="The Broad Institute Genome Sequencing Center for Infectious Disease"/>
            <person name="Wu L."/>
            <person name="Ma J."/>
        </authorList>
    </citation>
    <scope>NUCLEOTIDE SEQUENCE [LARGE SCALE GENOMIC DNA]</scope>
    <source>
        <strain evidence="3">CGMCC 1.12295</strain>
    </source>
</reference>
<evidence type="ECO:0000256" key="1">
    <source>
        <dbReference type="SAM" id="Phobius"/>
    </source>
</evidence>
<proteinExistence type="predicted"/>
<gene>
    <name evidence="2" type="ORF">ACFSCZ_16925</name>
</gene>
<keyword evidence="1" id="KW-1133">Transmembrane helix</keyword>
<feature type="transmembrane region" description="Helical" evidence="1">
    <location>
        <begin position="6"/>
        <end position="29"/>
    </location>
</feature>
<dbReference type="GeneID" id="56393128"/>
<keyword evidence="3" id="KW-1185">Reference proteome</keyword>
<sequence>MDSHKGAITLILVVLIIFGIFVAFATGVFDPIMTKISNGFSNMVDSVFSGSGMNWGGAK</sequence>